<dbReference type="InterPro" id="IPR013078">
    <property type="entry name" value="His_Pase_superF_clade-1"/>
</dbReference>
<evidence type="ECO:0000256" key="1">
    <source>
        <dbReference type="ARBA" id="ARBA00022801"/>
    </source>
</evidence>
<dbReference type="Proteomes" id="UP000052012">
    <property type="component" value="Unassembled WGS sequence"/>
</dbReference>
<feature type="binding site" evidence="2">
    <location>
        <begin position="13"/>
        <end position="20"/>
    </location>
    <ligand>
        <name>substrate</name>
    </ligand>
</feature>
<reference evidence="3 4" key="1">
    <citation type="journal article" date="2015" name="Genome Announc.">
        <title>Expanding the biotechnology potential of lactobacilli through comparative genomics of 213 strains and associated genera.</title>
        <authorList>
            <person name="Sun Z."/>
            <person name="Harris H.M."/>
            <person name="McCann A."/>
            <person name="Guo C."/>
            <person name="Argimon S."/>
            <person name="Zhang W."/>
            <person name="Yang X."/>
            <person name="Jeffery I.B."/>
            <person name="Cooney J.C."/>
            <person name="Kagawa T.F."/>
            <person name="Liu W."/>
            <person name="Song Y."/>
            <person name="Salvetti E."/>
            <person name="Wrobel A."/>
            <person name="Rasinkangas P."/>
            <person name="Parkhill J."/>
            <person name="Rea M.C."/>
            <person name="O'Sullivan O."/>
            <person name="Ritari J."/>
            <person name="Douillard F.P."/>
            <person name="Paul Ross R."/>
            <person name="Yang R."/>
            <person name="Briner A.E."/>
            <person name="Felis G.E."/>
            <person name="de Vos W.M."/>
            <person name="Barrangou R."/>
            <person name="Klaenhammer T.R."/>
            <person name="Caufield P.W."/>
            <person name="Cui Y."/>
            <person name="Zhang H."/>
            <person name="O'Toole P.W."/>
        </authorList>
    </citation>
    <scope>NUCLEOTIDE SEQUENCE [LARGE SCALE GENOMIC DNA]</scope>
    <source>
        <strain evidence="3 4">DSM 23829</strain>
    </source>
</reference>
<dbReference type="CDD" id="cd07067">
    <property type="entry name" value="HP_PGM_like"/>
    <property type="match status" value="1"/>
</dbReference>
<gene>
    <name evidence="3" type="ORF">FD06_GL000790</name>
</gene>
<feature type="binding site" evidence="2">
    <location>
        <position position="63"/>
    </location>
    <ligand>
        <name>substrate</name>
    </ligand>
</feature>
<dbReference type="GO" id="GO:0043456">
    <property type="term" value="P:regulation of pentose-phosphate shunt"/>
    <property type="evidence" value="ECO:0007669"/>
    <property type="project" value="TreeGrafter"/>
</dbReference>
<keyword evidence="1" id="KW-0378">Hydrolase</keyword>
<protein>
    <submittedName>
        <fullName evidence="3">Phosphoglycerate mutase</fullName>
    </submittedName>
</protein>
<dbReference type="Pfam" id="PF00300">
    <property type="entry name" value="His_Phos_1"/>
    <property type="match status" value="1"/>
</dbReference>
<dbReference type="Gene3D" id="3.40.50.1240">
    <property type="entry name" value="Phosphoglycerate mutase-like"/>
    <property type="match status" value="1"/>
</dbReference>
<organism evidence="3 4">
    <name type="scientific">Apilactobacillus ozensis DSM 23829 = JCM 17196</name>
    <dbReference type="NCBI Taxonomy" id="1423781"/>
    <lineage>
        <taxon>Bacteria</taxon>
        <taxon>Bacillati</taxon>
        <taxon>Bacillota</taxon>
        <taxon>Bacilli</taxon>
        <taxon>Lactobacillales</taxon>
        <taxon>Lactobacillaceae</taxon>
        <taxon>Apilactobacillus</taxon>
    </lineage>
</organism>
<name>A0A0R2AV54_9LACO</name>
<dbReference type="PATRIC" id="fig|1423781.4.peg.818"/>
<evidence type="ECO:0000256" key="2">
    <source>
        <dbReference type="PIRSR" id="PIRSR613078-2"/>
    </source>
</evidence>
<evidence type="ECO:0000313" key="4">
    <source>
        <dbReference type="Proteomes" id="UP000052012"/>
    </source>
</evidence>
<dbReference type="EMBL" id="AYYQ01000036">
    <property type="protein sequence ID" value="KRM67638.1"/>
    <property type="molecule type" value="Genomic_DNA"/>
</dbReference>
<dbReference type="InterPro" id="IPR029033">
    <property type="entry name" value="His_PPase_superfam"/>
</dbReference>
<evidence type="ECO:0000313" key="3">
    <source>
        <dbReference type="EMBL" id="KRM67638.1"/>
    </source>
</evidence>
<dbReference type="GO" id="GO:0005829">
    <property type="term" value="C:cytosol"/>
    <property type="evidence" value="ECO:0007669"/>
    <property type="project" value="TreeGrafter"/>
</dbReference>
<accession>A0A0R2AV54</accession>
<dbReference type="SUPFAM" id="SSF53254">
    <property type="entry name" value="Phosphoglycerate mutase-like"/>
    <property type="match status" value="1"/>
</dbReference>
<sequence length="223" mass="25687">MKIMKTFDLYIVRHGQTYYNIYRKMQGWSNSPLTNQGQKDAENIAKKLANIEFDAAYTSDMTRAEYTAEVILKHNQASKINRAIATPLLRGVFYGYYEGTNIDEANHIVSATHGESNYHDLVNKYGQVKIKDFFHESDPFHQAENNDEYWQRWHKGFEKIQNDKNVQDGSKVLLVSHGPAILSLIDRYGQGKYDLEKRPENGSLTKLHFDSDGNVTVLGYNIK</sequence>
<comment type="caution">
    <text evidence="3">The sequence shown here is derived from an EMBL/GenBank/DDBJ whole genome shotgun (WGS) entry which is preliminary data.</text>
</comment>
<dbReference type="STRING" id="1423781.FD06_GL000790"/>
<dbReference type="PANTHER" id="PTHR46517:SF1">
    <property type="entry name" value="FRUCTOSE-2,6-BISPHOSPHATASE TIGAR"/>
    <property type="match status" value="1"/>
</dbReference>
<keyword evidence="4" id="KW-1185">Reference proteome</keyword>
<proteinExistence type="predicted"/>
<dbReference type="PANTHER" id="PTHR46517">
    <property type="entry name" value="FRUCTOSE-2,6-BISPHOSPHATASE TIGAR"/>
    <property type="match status" value="1"/>
</dbReference>
<dbReference type="GO" id="GO:0004331">
    <property type="term" value="F:fructose-2,6-bisphosphate 2-phosphatase activity"/>
    <property type="evidence" value="ECO:0007669"/>
    <property type="project" value="TreeGrafter"/>
</dbReference>
<dbReference type="AlphaFoldDB" id="A0A0R2AV54"/>
<dbReference type="GO" id="GO:0045820">
    <property type="term" value="P:negative regulation of glycolytic process"/>
    <property type="evidence" value="ECO:0007669"/>
    <property type="project" value="TreeGrafter"/>
</dbReference>
<dbReference type="InterPro" id="IPR051695">
    <property type="entry name" value="Phosphoglycerate_Mutase"/>
</dbReference>
<dbReference type="SMART" id="SM00855">
    <property type="entry name" value="PGAM"/>
    <property type="match status" value="1"/>
</dbReference>